<evidence type="ECO:0000313" key="8">
    <source>
        <dbReference type="EMBL" id="AAS53331.1"/>
    </source>
</evidence>
<dbReference type="InterPro" id="IPR015943">
    <property type="entry name" value="WD40/YVTN_repeat-like_dom_sf"/>
</dbReference>
<dbReference type="PANTHER" id="PTHR46042">
    <property type="entry name" value="DIPHTHINE METHYLTRANSFERASE"/>
    <property type="match status" value="1"/>
</dbReference>
<sequence length="369" mass="39592">MQEITVLERARSEFPPCAVRIMDGGYVVVGTYELDKTSGARHGSIEVYDGGLQLVGRTATYGAVLDLKASPFDKETLVSAHSTGNVMVWRMAEGVLAAVANLQLFGCDSVVTSVNFSTQEPGLLVVTTAGGAVATVDVETGAPDVRYASAAKVYEKADLKEYDVQGKREVAADLSRGVREFSRGHSVECWIGEFGALSPLENVVFSGGDDCAVHAYDVRTGGLIWANSAVHGGGVVALRPSTPSFRPHMPTALLTGSYDDRIRSLDLRMMGNTLCPGNVRPLAVSELDLGGGVWRFVESPSNALAAETNELLVCCMYDGARIVAVDGHDFTVKNVLKEGHESMCYGADWCDQFAVTCSFYDKSLQLWKP</sequence>
<dbReference type="InterPro" id="IPR001680">
    <property type="entry name" value="WD40_rpt"/>
</dbReference>
<evidence type="ECO:0000256" key="6">
    <source>
        <dbReference type="ARBA" id="ARBA00039131"/>
    </source>
</evidence>
<dbReference type="GeneID" id="4621740"/>
<dbReference type="Proteomes" id="UP000000591">
    <property type="component" value="Chromosome VI"/>
</dbReference>
<evidence type="ECO:0000256" key="7">
    <source>
        <dbReference type="ARBA" id="ARBA00047551"/>
    </source>
</evidence>
<dbReference type="GO" id="GO:0017183">
    <property type="term" value="P:protein histidyl modification to diphthamide"/>
    <property type="evidence" value="ECO:0000318"/>
    <property type="project" value="GO_Central"/>
</dbReference>
<dbReference type="SMART" id="SM00320">
    <property type="entry name" value="WD40"/>
    <property type="match status" value="3"/>
</dbReference>
<name>Q754V8_EREGS</name>
<dbReference type="OMA" id="LVCCMYD"/>
<dbReference type="OrthoDB" id="1930760at2759"/>
<keyword evidence="3" id="KW-0677">Repeat</keyword>
<evidence type="ECO:0000256" key="5">
    <source>
        <dbReference type="ARBA" id="ARBA00038092"/>
    </source>
</evidence>
<reference evidence="8 9" key="1">
    <citation type="journal article" date="2004" name="Science">
        <title>The Ashbya gossypii genome as a tool for mapping the ancient Saccharomyces cerevisiae genome.</title>
        <authorList>
            <person name="Dietrich F.S."/>
            <person name="Voegeli S."/>
            <person name="Brachat S."/>
            <person name="Lerch A."/>
            <person name="Gates K."/>
            <person name="Steiner S."/>
            <person name="Mohr C."/>
            <person name="Pohlmann R."/>
            <person name="Luedi P."/>
            <person name="Choi S."/>
            <person name="Wing R.A."/>
            <person name="Flavier A."/>
            <person name="Gaffney T.D."/>
            <person name="Philippsen P."/>
        </authorList>
    </citation>
    <scope>NUCLEOTIDE SEQUENCE [LARGE SCALE GENOMIC DNA]</scope>
    <source>
        <strain evidence="9">ATCC 10895 / CBS 109.51 / FGSC 9923 / NRRL Y-1056</strain>
    </source>
</reference>
<evidence type="ECO:0000256" key="4">
    <source>
        <dbReference type="ARBA" id="ARBA00022801"/>
    </source>
</evidence>
<dbReference type="InParanoid" id="Q754V8"/>
<dbReference type="HOGENOM" id="CLU_036100_0_0_1"/>
<comment type="catalytic activity">
    <reaction evidence="7">
        <text>diphthine methyl ester-[translation elongation factor 2] + H2O = diphthine-[translation elongation factor 2] + methanol + H(+)</text>
        <dbReference type="Rhea" id="RHEA:42656"/>
        <dbReference type="Rhea" id="RHEA-COMP:10172"/>
        <dbReference type="Rhea" id="RHEA-COMP:10173"/>
        <dbReference type="ChEBI" id="CHEBI:15377"/>
        <dbReference type="ChEBI" id="CHEBI:15378"/>
        <dbReference type="ChEBI" id="CHEBI:17790"/>
        <dbReference type="ChEBI" id="CHEBI:79005"/>
        <dbReference type="ChEBI" id="CHEBI:82696"/>
        <dbReference type="EC" id="3.1.1.97"/>
    </reaction>
</comment>
<dbReference type="eggNOG" id="KOG0280">
    <property type="taxonomic scope" value="Eukaryota"/>
</dbReference>
<dbReference type="FunCoup" id="Q754V8">
    <property type="interactions" value="124"/>
</dbReference>
<keyword evidence="4" id="KW-0378">Hydrolase</keyword>
<proteinExistence type="inferred from homology"/>
<protein>
    <recommendedName>
        <fullName evidence="6">methylated diphthine methylhydrolase</fullName>
        <ecNumber evidence="6">3.1.1.97</ecNumber>
    </recommendedName>
</protein>
<dbReference type="PANTHER" id="PTHR46042:SF1">
    <property type="entry name" value="DIPHTHINE METHYLTRANSFERASE"/>
    <property type="match status" value="1"/>
</dbReference>
<dbReference type="AlphaFoldDB" id="Q754V8"/>
<dbReference type="RefSeq" id="NP_985507.1">
    <property type="nucleotide sequence ID" value="NM_210861.1"/>
</dbReference>
<reference evidence="9" key="2">
    <citation type="journal article" date="2013" name="G3 (Bethesda)">
        <title>Genomes of Ashbya fungi isolated from insects reveal four mating-type loci, numerous translocations, lack of transposons, and distinct gene duplications.</title>
        <authorList>
            <person name="Dietrich F.S."/>
            <person name="Voegeli S."/>
            <person name="Kuo S."/>
            <person name="Philippsen P."/>
        </authorList>
    </citation>
    <scope>GENOME REANNOTATION</scope>
    <source>
        <strain evidence="9">ATCC 10895 / CBS 109.51 / FGSC 9923 / NRRL Y-1056</strain>
    </source>
</reference>
<dbReference type="GO" id="GO:0005737">
    <property type="term" value="C:cytoplasm"/>
    <property type="evidence" value="ECO:0000318"/>
    <property type="project" value="GO_Central"/>
</dbReference>
<dbReference type="STRING" id="284811.Q754V8"/>
<dbReference type="EMBL" id="AE016819">
    <property type="protein sequence ID" value="AAS53331.1"/>
    <property type="molecule type" value="Genomic_DNA"/>
</dbReference>
<comment type="similarity">
    <text evidence="5">Belongs to the DPH7 family.</text>
</comment>
<dbReference type="GO" id="GO:0061685">
    <property type="term" value="F:diphthine methylesterase activity"/>
    <property type="evidence" value="ECO:0000318"/>
    <property type="project" value="GO_Central"/>
</dbReference>
<organism evidence="8 9">
    <name type="scientific">Eremothecium gossypii (strain ATCC 10895 / CBS 109.51 / FGSC 9923 / NRRL Y-1056)</name>
    <name type="common">Yeast</name>
    <name type="synonym">Ashbya gossypii</name>
    <dbReference type="NCBI Taxonomy" id="284811"/>
    <lineage>
        <taxon>Eukaryota</taxon>
        <taxon>Fungi</taxon>
        <taxon>Dikarya</taxon>
        <taxon>Ascomycota</taxon>
        <taxon>Saccharomycotina</taxon>
        <taxon>Saccharomycetes</taxon>
        <taxon>Saccharomycetales</taxon>
        <taxon>Saccharomycetaceae</taxon>
        <taxon>Eremothecium</taxon>
    </lineage>
</organism>
<evidence type="ECO:0000313" key="9">
    <source>
        <dbReference type="Proteomes" id="UP000000591"/>
    </source>
</evidence>
<evidence type="ECO:0000256" key="3">
    <source>
        <dbReference type="ARBA" id="ARBA00022737"/>
    </source>
</evidence>
<dbReference type="Gene3D" id="2.130.10.10">
    <property type="entry name" value="YVTN repeat-like/Quinoprotein amine dehydrogenase"/>
    <property type="match status" value="1"/>
</dbReference>
<keyword evidence="9" id="KW-1185">Reference proteome</keyword>
<accession>Q754V8</accession>
<keyword evidence="2" id="KW-0853">WD repeat</keyword>
<dbReference type="EC" id="3.1.1.97" evidence="6"/>
<gene>
    <name evidence="8" type="ORF">AGOS_AFL041C</name>
</gene>
<dbReference type="SUPFAM" id="SSF50978">
    <property type="entry name" value="WD40 repeat-like"/>
    <property type="match status" value="1"/>
</dbReference>
<dbReference type="InterPro" id="IPR052415">
    <property type="entry name" value="Diphthine_MTase"/>
</dbReference>
<evidence type="ECO:0000256" key="1">
    <source>
        <dbReference type="ARBA" id="ARBA00005156"/>
    </source>
</evidence>
<evidence type="ECO:0000256" key="2">
    <source>
        <dbReference type="ARBA" id="ARBA00022574"/>
    </source>
</evidence>
<dbReference type="InterPro" id="IPR036322">
    <property type="entry name" value="WD40_repeat_dom_sf"/>
</dbReference>
<comment type="pathway">
    <text evidence="1">Protein modification; peptidyl-diphthamide biosynthesis.</text>
</comment>
<dbReference type="KEGG" id="ago:AGOS_AFL041C"/>